<comment type="caution">
    <text evidence="9">The sequence shown here is derived from an EMBL/GenBank/DDBJ whole genome shotgun (WGS) entry which is preliminary data.</text>
</comment>
<dbReference type="AlphaFoldDB" id="A0A7Y9LMX0"/>
<keyword evidence="6 8" id="KW-1133">Transmembrane helix</keyword>
<dbReference type="InterPro" id="IPR002781">
    <property type="entry name" value="TM_pro_TauE-like"/>
</dbReference>
<dbReference type="EMBL" id="JACBYR010000001">
    <property type="protein sequence ID" value="NYE84077.1"/>
    <property type="molecule type" value="Genomic_DNA"/>
</dbReference>
<evidence type="ECO:0000256" key="4">
    <source>
        <dbReference type="ARBA" id="ARBA00022475"/>
    </source>
</evidence>
<comment type="similarity">
    <text evidence="2 8">Belongs to the 4-toluene sulfonate uptake permease (TSUP) (TC 2.A.102) family.</text>
</comment>
<feature type="transmembrane region" description="Helical" evidence="8">
    <location>
        <begin position="109"/>
        <end position="128"/>
    </location>
</feature>
<organism evidence="9 10">
    <name type="scientific">Pigmentiphaga litoralis</name>
    <dbReference type="NCBI Taxonomy" id="516702"/>
    <lineage>
        <taxon>Bacteria</taxon>
        <taxon>Pseudomonadati</taxon>
        <taxon>Pseudomonadota</taxon>
        <taxon>Betaproteobacteria</taxon>
        <taxon>Burkholderiales</taxon>
        <taxon>Alcaligenaceae</taxon>
        <taxon>Pigmentiphaga</taxon>
    </lineage>
</organism>
<dbReference type="RefSeq" id="WP_179587810.1">
    <property type="nucleotide sequence ID" value="NZ_JACBYR010000001.1"/>
</dbReference>
<gene>
    <name evidence="9" type="ORF">FHW18_003348</name>
</gene>
<name>A0A7Y9LMX0_9BURK</name>
<reference evidence="9 10" key="1">
    <citation type="submission" date="2020-07" db="EMBL/GenBank/DDBJ databases">
        <title>Genomic Encyclopedia of Type Strains, Phase IV (KMG-V): Genome sequencing to study the core and pangenomes of soil and plant-associated prokaryotes.</title>
        <authorList>
            <person name="Whitman W."/>
        </authorList>
    </citation>
    <scope>NUCLEOTIDE SEQUENCE [LARGE SCALE GENOMIC DNA]</scope>
    <source>
        <strain evidence="9 10">SAS40</strain>
    </source>
</reference>
<dbReference type="PANTHER" id="PTHR30269:SF32">
    <property type="entry name" value="MEMBRANE TRANSPORTER PROTEIN-RELATED"/>
    <property type="match status" value="1"/>
</dbReference>
<feature type="transmembrane region" description="Helical" evidence="8">
    <location>
        <begin position="177"/>
        <end position="197"/>
    </location>
</feature>
<evidence type="ECO:0000313" key="9">
    <source>
        <dbReference type="EMBL" id="NYE84077.1"/>
    </source>
</evidence>
<evidence type="ECO:0000313" key="10">
    <source>
        <dbReference type="Proteomes" id="UP000542125"/>
    </source>
</evidence>
<evidence type="ECO:0000256" key="5">
    <source>
        <dbReference type="ARBA" id="ARBA00022692"/>
    </source>
</evidence>
<dbReference type="InterPro" id="IPR052017">
    <property type="entry name" value="TSUP"/>
</dbReference>
<keyword evidence="10" id="KW-1185">Reference proteome</keyword>
<keyword evidence="5 8" id="KW-0812">Transmembrane</keyword>
<feature type="transmembrane region" description="Helical" evidence="8">
    <location>
        <begin position="204"/>
        <end position="223"/>
    </location>
</feature>
<dbReference type="Proteomes" id="UP000542125">
    <property type="component" value="Unassembled WGS sequence"/>
</dbReference>
<dbReference type="GO" id="GO:0005886">
    <property type="term" value="C:plasma membrane"/>
    <property type="evidence" value="ECO:0007669"/>
    <property type="project" value="UniProtKB-SubCell"/>
</dbReference>
<evidence type="ECO:0000256" key="3">
    <source>
        <dbReference type="ARBA" id="ARBA00022448"/>
    </source>
</evidence>
<keyword evidence="7 8" id="KW-0472">Membrane</keyword>
<evidence type="ECO:0000256" key="8">
    <source>
        <dbReference type="RuleBase" id="RU363041"/>
    </source>
</evidence>
<evidence type="ECO:0000256" key="2">
    <source>
        <dbReference type="ARBA" id="ARBA00009142"/>
    </source>
</evidence>
<feature type="transmembrane region" description="Helical" evidence="8">
    <location>
        <begin position="235"/>
        <end position="257"/>
    </location>
</feature>
<protein>
    <recommendedName>
        <fullName evidence="8">Probable membrane transporter protein</fullName>
    </recommendedName>
</protein>
<keyword evidence="3" id="KW-0813">Transport</keyword>
<comment type="subcellular location">
    <subcellularLocation>
        <location evidence="1 8">Cell membrane</location>
        <topology evidence="1 8">Multi-pass membrane protein</topology>
    </subcellularLocation>
</comment>
<feature type="transmembrane region" description="Helical" evidence="8">
    <location>
        <begin position="43"/>
        <end position="72"/>
    </location>
</feature>
<evidence type="ECO:0000256" key="1">
    <source>
        <dbReference type="ARBA" id="ARBA00004651"/>
    </source>
</evidence>
<feature type="transmembrane region" description="Helical" evidence="8">
    <location>
        <begin position="140"/>
        <end position="165"/>
    </location>
</feature>
<accession>A0A7Y9LMX0</accession>
<evidence type="ECO:0000256" key="6">
    <source>
        <dbReference type="ARBA" id="ARBA00022989"/>
    </source>
</evidence>
<sequence length="259" mass="26788">MSAFWSPLVAALFSPVALATIVIFGVAGCVKGIVGLGLPTVAMGLLALVMPPAQAAALLIIPAFLTNVWQALPWRSAWRVLRRLAGMQVGVCAGTWLAAWKWGAPSGAGAAYLLGGALMAYGAWGLLARPLHLSRQTERWLGPLAGAATGAIAAITGVFVIPAVPYLQSLGLTRDELVQAMAISFMISVAALAVVLARSADISLGVAGASALLLLPAWVGMLIGQRIRHALSPTVFRRCFLGSLILLGGYMVVAQAIKG</sequence>
<proteinExistence type="inferred from homology"/>
<dbReference type="PANTHER" id="PTHR30269">
    <property type="entry name" value="TRANSMEMBRANE PROTEIN YFCA"/>
    <property type="match status" value="1"/>
</dbReference>
<evidence type="ECO:0000256" key="7">
    <source>
        <dbReference type="ARBA" id="ARBA00023136"/>
    </source>
</evidence>
<keyword evidence="4 8" id="KW-1003">Cell membrane</keyword>
<dbReference type="Pfam" id="PF01925">
    <property type="entry name" value="TauE"/>
    <property type="match status" value="1"/>
</dbReference>